<evidence type="ECO:0000313" key="2">
    <source>
        <dbReference type="EMBL" id="PTD02740.1"/>
    </source>
</evidence>
<dbReference type="Proteomes" id="UP000241587">
    <property type="component" value="Unassembled WGS sequence"/>
</dbReference>
<dbReference type="InterPro" id="IPR045518">
    <property type="entry name" value="2EXR"/>
</dbReference>
<protein>
    <recommendedName>
        <fullName evidence="1">2EXR domain-containing protein</fullName>
    </recommendedName>
</protein>
<keyword evidence="3" id="KW-1185">Reference proteome</keyword>
<evidence type="ECO:0000259" key="1">
    <source>
        <dbReference type="Pfam" id="PF20150"/>
    </source>
</evidence>
<organism evidence="2 3">
    <name type="scientific">Fusarium culmorum</name>
    <dbReference type="NCBI Taxonomy" id="5516"/>
    <lineage>
        <taxon>Eukaryota</taxon>
        <taxon>Fungi</taxon>
        <taxon>Dikarya</taxon>
        <taxon>Ascomycota</taxon>
        <taxon>Pezizomycotina</taxon>
        <taxon>Sordariomycetes</taxon>
        <taxon>Hypocreomycetidae</taxon>
        <taxon>Hypocreales</taxon>
        <taxon>Nectriaceae</taxon>
        <taxon>Fusarium</taxon>
    </lineage>
</organism>
<dbReference type="AlphaFoldDB" id="A0A2T4GH05"/>
<dbReference type="OMA" id="HRTFEVE"/>
<accession>A0A2T4GH05</accession>
<sequence length="181" mass="21080">MSPSQGESSQSLHPIQEVPLHRLPPEVRDMIWLLTLPSHRTFEVEAITREDDKSDIHLFRFEYPPPSPVALRVCRESRGAALRKGFLFSTTKGPSVWFRPETDTLYFRDFRGLRDAMNKTTYIEIPGWEQVLHLGFGYSNFVEYLLDMKDLVGFRDIFAHMPDLKTCSYIELRRETSKLGN</sequence>
<dbReference type="EMBL" id="PVEM01000016">
    <property type="protein sequence ID" value="PTD02740.1"/>
    <property type="molecule type" value="Genomic_DNA"/>
</dbReference>
<name>A0A2T4GH05_FUSCU</name>
<dbReference type="PANTHER" id="PTHR35910">
    <property type="entry name" value="2EXR DOMAIN-CONTAINING PROTEIN"/>
    <property type="match status" value="1"/>
</dbReference>
<proteinExistence type="predicted"/>
<dbReference type="PANTHER" id="PTHR35910:SF6">
    <property type="entry name" value="2EXR DOMAIN-CONTAINING PROTEIN"/>
    <property type="match status" value="1"/>
</dbReference>
<comment type="caution">
    <text evidence="2">The sequence shown here is derived from an EMBL/GenBank/DDBJ whole genome shotgun (WGS) entry which is preliminary data.</text>
</comment>
<gene>
    <name evidence="2" type="ORF">FCULG_00009293</name>
</gene>
<dbReference type="Pfam" id="PF20150">
    <property type="entry name" value="2EXR"/>
    <property type="match status" value="1"/>
</dbReference>
<feature type="domain" description="2EXR" evidence="1">
    <location>
        <begin position="22"/>
        <end position="105"/>
    </location>
</feature>
<evidence type="ECO:0000313" key="3">
    <source>
        <dbReference type="Proteomes" id="UP000241587"/>
    </source>
</evidence>
<reference evidence="2 3" key="1">
    <citation type="submission" date="2018-02" db="EMBL/GenBank/DDBJ databases">
        <title>Fusarium culmorum secondary metabolites in fungal-bacterial-plant interactions.</title>
        <authorList>
            <person name="Schmidt R."/>
        </authorList>
    </citation>
    <scope>NUCLEOTIDE SEQUENCE [LARGE SCALE GENOMIC DNA]</scope>
    <source>
        <strain evidence="2 3">PV</strain>
    </source>
</reference>
<dbReference type="OrthoDB" id="3561261at2759"/>